<dbReference type="InterPro" id="IPR036069">
    <property type="entry name" value="DUF34/NIF3_sf"/>
</dbReference>
<dbReference type="InterPro" id="IPR002678">
    <property type="entry name" value="DUF34/NIF3"/>
</dbReference>
<gene>
    <name evidence="6" type="ORF">SAMN05192586_10628</name>
</gene>
<dbReference type="AlphaFoldDB" id="A0A1G7LCP4"/>
<evidence type="ECO:0000313" key="7">
    <source>
        <dbReference type="Proteomes" id="UP000199355"/>
    </source>
</evidence>
<dbReference type="SUPFAM" id="SSF102705">
    <property type="entry name" value="NIF3 (NGG1p interacting factor 3)-like"/>
    <property type="match status" value="1"/>
</dbReference>
<comment type="subunit">
    <text evidence="2">Homohexamer.</text>
</comment>
<keyword evidence="7" id="KW-1185">Reference proteome</keyword>
<feature type="binding site" evidence="5">
    <location>
        <position position="65"/>
    </location>
    <ligand>
        <name>a divalent metal cation</name>
        <dbReference type="ChEBI" id="CHEBI:60240"/>
        <label>1</label>
    </ligand>
</feature>
<dbReference type="Gene3D" id="3.40.1390.30">
    <property type="entry name" value="NIF3 (NGG1p interacting factor 3)-like"/>
    <property type="match status" value="2"/>
</dbReference>
<reference evidence="7" key="1">
    <citation type="submission" date="2016-10" db="EMBL/GenBank/DDBJ databases">
        <authorList>
            <person name="Varghese N."/>
            <person name="Submissions S."/>
        </authorList>
    </citation>
    <scope>NUCLEOTIDE SEQUENCE [LARGE SCALE GENOMIC DNA]</scope>
    <source>
        <strain evidence="7">KHC7</strain>
    </source>
</reference>
<dbReference type="STRING" id="571438.SAMN05192586_10628"/>
<dbReference type="EMBL" id="FNBX01000006">
    <property type="protein sequence ID" value="SDF47258.1"/>
    <property type="molecule type" value="Genomic_DNA"/>
</dbReference>
<evidence type="ECO:0000256" key="1">
    <source>
        <dbReference type="ARBA" id="ARBA00006964"/>
    </source>
</evidence>
<dbReference type="NCBIfam" id="TIGR00486">
    <property type="entry name" value="YbgI_SA1388"/>
    <property type="match status" value="1"/>
</dbReference>
<dbReference type="GO" id="GO:0046872">
    <property type="term" value="F:metal ion binding"/>
    <property type="evidence" value="ECO:0007669"/>
    <property type="project" value="UniProtKB-KW"/>
</dbReference>
<proteinExistence type="inferred from homology"/>
<evidence type="ECO:0000256" key="4">
    <source>
        <dbReference type="ARBA" id="ARBA00022723"/>
    </source>
</evidence>
<evidence type="ECO:0000256" key="3">
    <source>
        <dbReference type="ARBA" id="ARBA00022112"/>
    </source>
</evidence>
<dbReference type="Proteomes" id="UP000199355">
    <property type="component" value="Unassembled WGS sequence"/>
</dbReference>
<feature type="binding site" evidence="5">
    <location>
        <position position="225"/>
    </location>
    <ligand>
        <name>a divalent metal cation</name>
        <dbReference type="ChEBI" id="CHEBI:60240"/>
        <label>1</label>
    </ligand>
</feature>
<organism evidence="6 7">
    <name type="scientific">Desulfovibrio legallii</name>
    <dbReference type="NCBI Taxonomy" id="571438"/>
    <lineage>
        <taxon>Bacteria</taxon>
        <taxon>Pseudomonadati</taxon>
        <taxon>Thermodesulfobacteriota</taxon>
        <taxon>Desulfovibrionia</taxon>
        <taxon>Desulfovibrionales</taxon>
        <taxon>Desulfovibrionaceae</taxon>
        <taxon>Desulfovibrio</taxon>
    </lineage>
</organism>
<accession>A0A1G7LCP4</accession>
<dbReference type="RefSeq" id="WP_092153279.1">
    <property type="nucleotide sequence ID" value="NZ_FNBX01000006.1"/>
</dbReference>
<dbReference type="Pfam" id="PF01784">
    <property type="entry name" value="DUF34_NIF3"/>
    <property type="match status" value="1"/>
</dbReference>
<dbReference type="GO" id="GO:0005737">
    <property type="term" value="C:cytoplasm"/>
    <property type="evidence" value="ECO:0007669"/>
    <property type="project" value="TreeGrafter"/>
</dbReference>
<name>A0A1G7LCP4_9BACT</name>
<evidence type="ECO:0000256" key="2">
    <source>
        <dbReference type="ARBA" id="ARBA00011643"/>
    </source>
</evidence>
<dbReference type="FunFam" id="3.40.1390.30:FF:000001">
    <property type="entry name" value="GTP cyclohydrolase 1 type 2"/>
    <property type="match status" value="1"/>
</dbReference>
<evidence type="ECO:0000256" key="5">
    <source>
        <dbReference type="PIRSR" id="PIRSR602678-1"/>
    </source>
</evidence>
<comment type="similarity">
    <text evidence="1">Belongs to the GTP cyclohydrolase I type 2/NIF3 family.</text>
</comment>
<dbReference type="PANTHER" id="PTHR13799">
    <property type="entry name" value="NGG1 INTERACTING FACTOR 3"/>
    <property type="match status" value="1"/>
</dbReference>
<feature type="binding site" evidence="5">
    <location>
        <position position="102"/>
    </location>
    <ligand>
        <name>a divalent metal cation</name>
        <dbReference type="ChEBI" id="CHEBI:60240"/>
        <label>1</label>
    </ligand>
</feature>
<protein>
    <recommendedName>
        <fullName evidence="3">GTP cyclohydrolase 1 type 2 homolog</fullName>
    </recommendedName>
</protein>
<dbReference type="PANTHER" id="PTHR13799:SF14">
    <property type="entry name" value="GTP CYCLOHYDROLASE 1 TYPE 2 HOMOLOG"/>
    <property type="match status" value="1"/>
</dbReference>
<dbReference type="OrthoDB" id="9792792at2"/>
<keyword evidence="4 5" id="KW-0479">Metal-binding</keyword>
<feature type="binding site" evidence="5">
    <location>
        <position position="64"/>
    </location>
    <ligand>
        <name>a divalent metal cation</name>
        <dbReference type="ChEBI" id="CHEBI:60240"/>
        <label>2</label>
    </ligand>
</feature>
<sequence length="264" mass="27794">MQLTEIIAAIEKIAPLGHAAAWDLSGLQVAARRTEVTALAVCLDPTPASLAAALAQGAEMVLSHHPLHLKPALPNRCDNYREALRLLLCADVPLYAAHTSLDVNPYGPAGWLARDLDLRNLSVLEPAAPAQGAELPPGYGLAGDLPEACSVAALAARLARQGLDLATAVCCGPQPRSVRRVAYCTGSGASLMDAAAQAGAQLYITGDVKYHAALEAAVCLLDVGHHSLEEEMMRRMSLLLQQALAGVTVRFVPSRSPFRPVVFS</sequence>
<feature type="binding site" evidence="5">
    <location>
        <position position="229"/>
    </location>
    <ligand>
        <name>a divalent metal cation</name>
        <dbReference type="ChEBI" id="CHEBI:60240"/>
        <label>1</label>
    </ligand>
</feature>
<evidence type="ECO:0000313" key="6">
    <source>
        <dbReference type="EMBL" id="SDF47258.1"/>
    </source>
</evidence>